<dbReference type="EMBL" id="BART01024459">
    <property type="protein sequence ID" value="GAH04236.1"/>
    <property type="molecule type" value="Genomic_DNA"/>
</dbReference>
<comment type="caution">
    <text evidence="2">The sequence shown here is derived from an EMBL/GenBank/DDBJ whole genome shotgun (WGS) entry which is preliminary data.</text>
</comment>
<evidence type="ECO:0000259" key="1">
    <source>
        <dbReference type="Pfam" id="PF11823"/>
    </source>
</evidence>
<feature type="domain" description="Putative Se/S carrier protein-like" evidence="1">
    <location>
        <begin position="4"/>
        <end position="69"/>
    </location>
</feature>
<dbReference type="InterPro" id="IPR021778">
    <property type="entry name" value="Se/S_carrier-like"/>
</dbReference>
<proteinExistence type="predicted"/>
<gene>
    <name evidence="2" type="ORF">S01H4_44173</name>
</gene>
<accession>X1C831</accession>
<organism evidence="2">
    <name type="scientific">marine sediment metagenome</name>
    <dbReference type="NCBI Taxonomy" id="412755"/>
    <lineage>
        <taxon>unclassified sequences</taxon>
        <taxon>metagenomes</taxon>
        <taxon>ecological metagenomes</taxon>
    </lineage>
</organism>
<reference evidence="2" key="1">
    <citation type="journal article" date="2014" name="Front. Microbiol.">
        <title>High frequency of phylogenetically diverse reductive dehalogenase-homologous genes in deep subseafloor sedimentary metagenomes.</title>
        <authorList>
            <person name="Kawai M."/>
            <person name="Futagami T."/>
            <person name="Toyoda A."/>
            <person name="Takaki Y."/>
            <person name="Nishi S."/>
            <person name="Hori S."/>
            <person name="Arai W."/>
            <person name="Tsubouchi T."/>
            <person name="Morono Y."/>
            <person name="Uchiyama I."/>
            <person name="Ito T."/>
            <person name="Fujiyama A."/>
            <person name="Inagaki F."/>
            <person name="Takami H."/>
        </authorList>
    </citation>
    <scope>NUCLEOTIDE SEQUENCE</scope>
    <source>
        <strain evidence="2">Expedition CK06-06</strain>
    </source>
</reference>
<evidence type="ECO:0000313" key="2">
    <source>
        <dbReference type="EMBL" id="GAH04236.1"/>
    </source>
</evidence>
<dbReference type="Pfam" id="PF11823">
    <property type="entry name" value="Se_S_carrier"/>
    <property type="match status" value="1"/>
</dbReference>
<protein>
    <recommendedName>
        <fullName evidence="1">Putative Se/S carrier protein-like domain-containing protein</fullName>
    </recommendedName>
</protein>
<dbReference type="AlphaFoldDB" id="X1C831"/>
<sequence length="71" mass="8007">MMSLLIFESIHYVMIAEEILKKGNIDYTLVSIPKALAPECGMALKVSCEVKDTITRILENEGIQPLKVFEH</sequence>
<name>X1C831_9ZZZZ</name>